<feature type="region of interest" description="Disordered" evidence="7">
    <location>
        <begin position="31"/>
        <end position="65"/>
    </location>
</feature>
<dbReference type="InterPro" id="IPR005490">
    <property type="entry name" value="LD_TPept_cat_dom"/>
</dbReference>
<dbReference type="AlphaFoldDB" id="G5K1L5"/>
<dbReference type="PANTHER" id="PTHR30582:SF2">
    <property type="entry name" value="L,D-TRANSPEPTIDASE YCIB-RELATED"/>
    <property type="match status" value="1"/>
</dbReference>
<keyword evidence="4 6" id="KW-0573">Peptidoglycan synthesis</keyword>
<keyword evidence="3 6" id="KW-0133">Cell shape</keyword>
<dbReference type="GO" id="GO:0071555">
    <property type="term" value="P:cell wall organization"/>
    <property type="evidence" value="ECO:0007669"/>
    <property type="project" value="UniProtKB-UniRule"/>
</dbReference>
<name>G5K1L5_9STRE</name>
<accession>G5K1L5</accession>
<keyword evidence="8" id="KW-0472">Membrane</keyword>
<evidence type="ECO:0000256" key="6">
    <source>
        <dbReference type="PROSITE-ProRule" id="PRU01373"/>
    </source>
</evidence>
<dbReference type="CDD" id="cd16913">
    <property type="entry name" value="YkuD_like"/>
    <property type="match status" value="1"/>
</dbReference>
<keyword evidence="11" id="KW-1185">Reference proteome</keyword>
<evidence type="ECO:0000256" key="4">
    <source>
        <dbReference type="ARBA" id="ARBA00022984"/>
    </source>
</evidence>
<dbReference type="SUPFAM" id="SSF141523">
    <property type="entry name" value="L,D-transpeptidase catalytic domain-like"/>
    <property type="match status" value="1"/>
</dbReference>
<evidence type="ECO:0000256" key="7">
    <source>
        <dbReference type="SAM" id="MobiDB-lite"/>
    </source>
</evidence>
<dbReference type="GO" id="GO:0008360">
    <property type="term" value="P:regulation of cell shape"/>
    <property type="evidence" value="ECO:0007669"/>
    <property type="project" value="UniProtKB-UniRule"/>
</dbReference>
<sequence>MTKIVYRLLGFLLVTVVLLIGGLRFFYQSRPNRPSRHVTTTKHQKNTPTSASKEKDSQEENVIQEEDKPKVYPDLSQYEQLAIEVSTQKQEMSISSNHQLIFKTKVSTGAIQSPTPKGNFDIQAERGEFFFNASSGEGALYWVSFKDHGIYLFHSIPTDQEGNELPDEAAKLGSPASHGCIRMTREDAKWFYESIPKGTSVTIQ</sequence>
<keyword evidence="8" id="KW-0812">Transmembrane</keyword>
<dbReference type="InterPro" id="IPR050979">
    <property type="entry name" value="LD-transpeptidase"/>
</dbReference>
<dbReference type="eggNOG" id="COG1376">
    <property type="taxonomic scope" value="Bacteria"/>
</dbReference>
<reference evidence="10 11" key="1">
    <citation type="journal article" date="2014" name="Int. J. Syst. Evol. Microbiol.">
        <title>Phylogenomics and the dynamic genome evolution of the genus Streptococcus.</title>
        <authorList>
            <consortium name="The Broad Institute Genome Sequencing Platform"/>
            <person name="Richards V.P."/>
            <person name="Palmer S.R."/>
            <person name="Pavinski Bitar P.D."/>
            <person name="Qin X."/>
            <person name="Weinstock G.M."/>
            <person name="Highlander S.K."/>
            <person name="Town C.D."/>
            <person name="Burne R.A."/>
            <person name="Stanhope M.J."/>
        </authorList>
    </citation>
    <scope>NUCLEOTIDE SEQUENCE [LARGE SCALE GENOMIC DNA]</scope>
    <source>
        <strain evidence="10 11">707-05</strain>
    </source>
</reference>
<feature type="active site" description="Nucleophile" evidence="6">
    <location>
        <position position="180"/>
    </location>
</feature>
<keyword evidence="2" id="KW-0808">Transferase</keyword>
<evidence type="ECO:0000256" key="3">
    <source>
        <dbReference type="ARBA" id="ARBA00022960"/>
    </source>
</evidence>
<dbReference type="EMBL" id="AEUX02000005">
    <property type="protein sequence ID" value="EHI70025.1"/>
    <property type="molecule type" value="Genomic_DNA"/>
</dbReference>
<dbReference type="UniPathway" id="UPA00219"/>
<feature type="active site" description="Proton donor/acceptor" evidence="6">
    <location>
        <position position="154"/>
    </location>
</feature>
<feature type="domain" description="L,D-TPase catalytic" evidence="9">
    <location>
        <begin position="81"/>
        <end position="204"/>
    </location>
</feature>
<gene>
    <name evidence="10" type="ORF">STRIC_2273</name>
</gene>
<evidence type="ECO:0000256" key="2">
    <source>
        <dbReference type="ARBA" id="ARBA00022679"/>
    </source>
</evidence>
<proteinExistence type="predicted"/>
<organism evidence="10 11">
    <name type="scientific">Streptococcus ictaluri 707-05</name>
    <dbReference type="NCBI Taxonomy" id="764299"/>
    <lineage>
        <taxon>Bacteria</taxon>
        <taxon>Bacillati</taxon>
        <taxon>Bacillota</taxon>
        <taxon>Bacilli</taxon>
        <taxon>Lactobacillales</taxon>
        <taxon>Streptococcaceae</taxon>
        <taxon>Streptococcus</taxon>
    </lineage>
</organism>
<keyword evidence="8" id="KW-1133">Transmembrane helix</keyword>
<feature type="transmembrane region" description="Helical" evidence="8">
    <location>
        <begin position="6"/>
        <end position="27"/>
    </location>
</feature>
<keyword evidence="5 6" id="KW-0961">Cell wall biogenesis/degradation</keyword>
<dbReference type="PROSITE" id="PS52029">
    <property type="entry name" value="LD_TPASE"/>
    <property type="match status" value="1"/>
</dbReference>
<evidence type="ECO:0000256" key="5">
    <source>
        <dbReference type="ARBA" id="ARBA00023316"/>
    </source>
</evidence>
<comment type="caution">
    <text evidence="10">The sequence shown here is derived from an EMBL/GenBank/DDBJ whole genome shotgun (WGS) entry which is preliminary data.</text>
</comment>
<dbReference type="GO" id="GO:0018104">
    <property type="term" value="P:peptidoglycan-protein cross-linking"/>
    <property type="evidence" value="ECO:0007669"/>
    <property type="project" value="TreeGrafter"/>
</dbReference>
<dbReference type="InterPro" id="IPR038063">
    <property type="entry name" value="Transpep_catalytic_dom"/>
</dbReference>
<dbReference type="Gene3D" id="2.40.440.10">
    <property type="entry name" value="L,D-transpeptidase catalytic domain-like"/>
    <property type="match status" value="1"/>
</dbReference>
<dbReference type="Pfam" id="PF03734">
    <property type="entry name" value="YkuD"/>
    <property type="match status" value="1"/>
</dbReference>
<dbReference type="GO" id="GO:0071972">
    <property type="term" value="F:peptidoglycan L,D-transpeptidase activity"/>
    <property type="evidence" value="ECO:0007669"/>
    <property type="project" value="TreeGrafter"/>
</dbReference>
<evidence type="ECO:0000256" key="8">
    <source>
        <dbReference type="SAM" id="Phobius"/>
    </source>
</evidence>
<comment type="pathway">
    <text evidence="1 6">Cell wall biogenesis; peptidoglycan biosynthesis.</text>
</comment>
<dbReference type="STRING" id="764299.STRIC_2273"/>
<dbReference type="RefSeq" id="WP_008088149.1">
    <property type="nucleotide sequence ID" value="NZ_AEUX02000005.1"/>
</dbReference>
<protein>
    <submittedName>
        <fullName evidence="10">L,D-transpeptidase catalytic domain protein</fullName>
    </submittedName>
</protein>
<evidence type="ECO:0000313" key="11">
    <source>
        <dbReference type="Proteomes" id="UP000003330"/>
    </source>
</evidence>
<dbReference type="GO" id="GO:0016740">
    <property type="term" value="F:transferase activity"/>
    <property type="evidence" value="ECO:0007669"/>
    <property type="project" value="UniProtKB-KW"/>
</dbReference>
<dbReference type="PANTHER" id="PTHR30582">
    <property type="entry name" value="L,D-TRANSPEPTIDASE"/>
    <property type="match status" value="1"/>
</dbReference>
<dbReference type="GO" id="GO:0005576">
    <property type="term" value="C:extracellular region"/>
    <property type="evidence" value="ECO:0007669"/>
    <property type="project" value="TreeGrafter"/>
</dbReference>
<dbReference type="Proteomes" id="UP000003330">
    <property type="component" value="Unassembled WGS sequence"/>
</dbReference>
<feature type="compositionally biased region" description="Basic residues" evidence="7">
    <location>
        <begin position="33"/>
        <end position="45"/>
    </location>
</feature>
<evidence type="ECO:0000259" key="9">
    <source>
        <dbReference type="PROSITE" id="PS52029"/>
    </source>
</evidence>
<evidence type="ECO:0000313" key="10">
    <source>
        <dbReference type="EMBL" id="EHI70025.1"/>
    </source>
</evidence>
<evidence type="ECO:0000256" key="1">
    <source>
        <dbReference type="ARBA" id="ARBA00004752"/>
    </source>
</evidence>
<dbReference type="OrthoDB" id="177750at2"/>